<keyword evidence="2" id="KW-1185">Reference proteome</keyword>
<dbReference type="OrthoDB" id="84999at2157"/>
<name>A0A172WHS9_9EURY</name>
<accession>A0A172WHS9</accession>
<reference evidence="2" key="1">
    <citation type="journal article" date="2016" name="Syst. Appl. Microbiol.">
        <title>Thermococcus piezophilus sp. nov., a novel hyperthermophilic and piezophilic archaeon with a broad pressure range for growth, isolated from a deepest hydrothermal vent at the Mid-Cayman Rise.</title>
        <authorList>
            <person name="Dalmasso C."/>
            <person name="Oger P."/>
            <person name="Selva G."/>
            <person name="Courtine D."/>
            <person name="L'Haridon S."/>
            <person name="Garlaschelli A."/>
            <person name="Roussel E."/>
            <person name="Miyazaki J."/>
            <person name="Reveillaud J."/>
            <person name="Jebbar M."/>
            <person name="Takai K."/>
            <person name="Maignien L."/>
            <person name="Alain K."/>
        </authorList>
    </citation>
    <scope>NUCLEOTIDE SEQUENCE [LARGE SCALE GENOMIC DNA]</scope>
    <source>
        <strain evidence="2">CDGS</strain>
    </source>
</reference>
<evidence type="ECO:0000313" key="1">
    <source>
        <dbReference type="EMBL" id="ANF23007.1"/>
    </source>
</evidence>
<dbReference type="Pfam" id="PF07892">
    <property type="entry name" value="DUF1667"/>
    <property type="match status" value="1"/>
</dbReference>
<dbReference type="Proteomes" id="UP000076969">
    <property type="component" value="Chromosome"/>
</dbReference>
<dbReference type="KEGG" id="tpie:A7C91_07355"/>
<dbReference type="EMBL" id="CP015520">
    <property type="protein sequence ID" value="ANF23007.1"/>
    <property type="molecule type" value="Genomic_DNA"/>
</dbReference>
<protein>
    <submittedName>
        <fullName evidence="1">Molybdopterin oxidoreductase</fullName>
    </submittedName>
</protein>
<dbReference type="STRING" id="1712654.A7C91_07355"/>
<dbReference type="Gene3D" id="3.10.530.10">
    <property type="entry name" value="CPE0013-like"/>
    <property type="match status" value="1"/>
</dbReference>
<dbReference type="SUPFAM" id="SSF53706">
    <property type="entry name" value="Formate dehydrogenase/DMSO reductase, domains 1-3"/>
    <property type="match status" value="1"/>
</dbReference>
<dbReference type="PANTHER" id="PTHR39450">
    <property type="entry name" value="MOLYBDOPTERIN OXIDOREDUCTASE, 4FE-4S CLUSTER-BINDING SUBUNIT"/>
    <property type="match status" value="1"/>
</dbReference>
<dbReference type="InterPro" id="IPR012460">
    <property type="entry name" value="DUF1667"/>
</dbReference>
<dbReference type="GeneID" id="28495999"/>
<organism evidence="1 2">
    <name type="scientific">Thermococcus piezophilus</name>
    <dbReference type="NCBI Taxonomy" id="1712654"/>
    <lineage>
        <taxon>Archaea</taxon>
        <taxon>Methanobacteriati</taxon>
        <taxon>Methanobacteriota</taxon>
        <taxon>Thermococci</taxon>
        <taxon>Thermococcales</taxon>
        <taxon>Thermococcaceae</taxon>
        <taxon>Thermococcus</taxon>
    </lineage>
</organism>
<dbReference type="PANTHER" id="PTHR39450:SF1">
    <property type="entry name" value="DUF1667 DOMAIN-CONTAINING PROTEIN"/>
    <property type="match status" value="1"/>
</dbReference>
<dbReference type="InterPro" id="IPR036593">
    <property type="entry name" value="CPE0013-like_sf"/>
</dbReference>
<sequence length="117" mass="13080">MTSRVYLFTCIVCPLGCTLEVEMDGDKIKEVKGYTCPKGREWAIEEVMNPKRVVMSVIKVRNGKLPTVSVKTAEPVPKAKIPELMKFLAKLEVEGPIRVGQTILEFEGIKIVATRET</sequence>
<dbReference type="AlphaFoldDB" id="A0A172WHS9"/>
<gene>
    <name evidence="1" type="ORF">A7C91_07355</name>
</gene>
<proteinExistence type="predicted"/>
<evidence type="ECO:0000313" key="2">
    <source>
        <dbReference type="Proteomes" id="UP000076969"/>
    </source>
</evidence>
<dbReference type="RefSeq" id="WP_068666242.1">
    <property type="nucleotide sequence ID" value="NZ_CP015520.1"/>
</dbReference>
<dbReference type="SUPFAM" id="SSF160148">
    <property type="entry name" value="CPE0013-like"/>
    <property type="match status" value="1"/>
</dbReference>